<reference evidence="4" key="1">
    <citation type="submission" date="2016-10" db="EMBL/GenBank/DDBJ databases">
        <authorList>
            <person name="Varghese N."/>
            <person name="Submissions S."/>
        </authorList>
    </citation>
    <scope>NUCLEOTIDE SEQUENCE [LARGE SCALE GENOMIC DNA]</scope>
    <source>
        <strain evidence="4">DSM 45460</strain>
    </source>
</reference>
<protein>
    <submittedName>
        <fullName evidence="3">Dehydratase</fullName>
    </submittedName>
</protein>
<gene>
    <name evidence="3" type="ORF">SAMN04487820_104300</name>
</gene>
<evidence type="ECO:0000256" key="2">
    <source>
        <dbReference type="SAM" id="SignalP"/>
    </source>
</evidence>
<dbReference type="AlphaFoldDB" id="A0A1G8Z8N9"/>
<accession>A0A1G8Z8N9</accession>
<evidence type="ECO:0000256" key="1">
    <source>
        <dbReference type="SAM" id="MobiDB-lite"/>
    </source>
</evidence>
<keyword evidence="2" id="KW-0732">Signal</keyword>
<evidence type="ECO:0000313" key="4">
    <source>
        <dbReference type="Proteomes" id="UP000199213"/>
    </source>
</evidence>
<keyword evidence="4" id="KW-1185">Reference proteome</keyword>
<dbReference type="EMBL" id="FNFM01000004">
    <property type="protein sequence ID" value="SDK11377.1"/>
    <property type="molecule type" value="Genomic_DNA"/>
</dbReference>
<organism evidence="3 4">
    <name type="scientific">Actinopolyspora mzabensis</name>
    <dbReference type="NCBI Taxonomy" id="995066"/>
    <lineage>
        <taxon>Bacteria</taxon>
        <taxon>Bacillati</taxon>
        <taxon>Actinomycetota</taxon>
        <taxon>Actinomycetes</taxon>
        <taxon>Actinopolysporales</taxon>
        <taxon>Actinopolysporaceae</taxon>
        <taxon>Actinopolyspora</taxon>
    </lineage>
</organism>
<evidence type="ECO:0000313" key="3">
    <source>
        <dbReference type="EMBL" id="SDK11377.1"/>
    </source>
</evidence>
<feature type="compositionally biased region" description="Polar residues" evidence="1">
    <location>
        <begin position="107"/>
        <end position="122"/>
    </location>
</feature>
<feature type="signal peptide" evidence="2">
    <location>
        <begin position="1"/>
        <end position="27"/>
    </location>
</feature>
<dbReference type="Proteomes" id="UP000199213">
    <property type="component" value="Unassembled WGS sequence"/>
</dbReference>
<name>A0A1G8Z8N9_ACTMZ</name>
<sequence>MASSIRSGGTRLLAAAAFAVAPVIALAQPAAAESFSHNFECSGDSPLGEQQFSYQQDSEVTAPASVAPGEQFDIVIDPTVNTVPSEVNGFSVEQIDGLDLKLPVPENTTHVSTSQTGGSNLGTPAPTIDVSNGIATLHVSGPISGGAEFELPTVTATLQAGSSGPIETHLYGTAYDDPGLTFNAQVSTIIGSVDVPTSCYPSPNPVLTTTSVS</sequence>
<dbReference type="RefSeq" id="WP_092627469.1">
    <property type="nucleotide sequence ID" value="NZ_FNFM01000004.1"/>
</dbReference>
<dbReference type="OrthoDB" id="3820986at2"/>
<feature type="region of interest" description="Disordered" evidence="1">
    <location>
        <begin position="107"/>
        <end position="126"/>
    </location>
</feature>
<proteinExistence type="predicted"/>
<feature type="chain" id="PRO_5038858804" evidence="2">
    <location>
        <begin position="28"/>
        <end position="213"/>
    </location>
</feature>